<comment type="caution">
    <text evidence="2">The sequence shown here is derived from an EMBL/GenBank/DDBJ whole genome shotgun (WGS) entry which is preliminary data.</text>
</comment>
<evidence type="ECO:0000313" key="3">
    <source>
        <dbReference type="Proteomes" id="UP000643810"/>
    </source>
</evidence>
<organism evidence="2 3">
    <name type="scientific">Roseburia lenta</name>
    <dbReference type="NCBI Taxonomy" id="2763061"/>
    <lineage>
        <taxon>Bacteria</taxon>
        <taxon>Bacillati</taxon>
        <taxon>Bacillota</taxon>
        <taxon>Clostridia</taxon>
        <taxon>Lachnospirales</taxon>
        <taxon>Lachnospiraceae</taxon>
        <taxon>Roseburia</taxon>
    </lineage>
</organism>
<evidence type="ECO:0000256" key="1">
    <source>
        <dbReference type="SAM" id="Phobius"/>
    </source>
</evidence>
<proteinExistence type="predicted"/>
<dbReference type="Proteomes" id="UP000643810">
    <property type="component" value="Unassembled WGS sequence"/>
</dbReference>
<evidence type="ECO:0000313" key="2">
    <source>
        <dbReference type="EMBL" id="MBC5686455.1"/>
    </source>
</evidence>
<keyword evidence="3" id="KW-1185">Reference proteome</keyword>
<keyword evidence="1" id="KW-0812">Transmembrane</keyword>
<gene>
    <name evidence="2" type="ORF">H8R94_07575</name>
</gene>
<accession>A0ABR7GHK3</accession>
<name>A0ABR7GHK3_9FIRM</name>
<dbReference type="RefSeq" id="WP_118281380.1">
    <property type="nucleotide sequence ID" value="NZ_JACOPG010000003.1"/>
</dbReference>
<reference evidence="2 3" key="1">
    <citation type="submission" date="2020-08" db="EMBL/GenBank/DDBJ databases">
        <title>Genome public.</title>
        <authorList>
            <person name="Liu C."/>
            <person name="Sun Q."/>
        </authorList>
    </citation>
    <scope>NUCLEOTIDE SEQUENCE [LARGE SCALE GENOMIC DNA]</scope>
    <source>
        <strain evidence="2 3">NSJ-9</strain>
    </source>
</reference>
<dbReference type="EMBL" id="JACOPG010000003">
    <property type="protein sequence ID" value="MBC5686455.1"/>
    <property type="molecule type" value="Genomic_DNA"/>
</dbReference>
<sequence>MLTALFIIAFIWFMWKVIALAVKMTWGFLKIGFYIIFLPIVVIGLFLGGLIYIALPILIIGGIIALVISK</sequence>
<feature type="transmembrane region" description="Helical" evidence="1">
    <location>
        <begin position="35"/>
        <end position="68"/>
    </location>
</feature>
<protein>
    <recommendedName>
        <fullName evidence="4">Multidrug transporter</fullName>
    </recommendedName>
</protein>
<keyword evidence="1" id="KW-0472">Membrane</keyword>
<evidence type="ECO:0008006" key="4">
    <source>
        <dbReference type="Google" id="ProtNLM"/>
    </source>
</evidence>
<keyword evidence="1" id="KW-1133">Transmembrane helix</keyword>